<evidence type="ECO:0000313" key="4">
    <source>
        <dbReference type="EnsemblMetazoa" id="AALFPA23_005154.P6515"/>
    </source>
</evidence>
<dbReference type="Pfam" id="PF04434">
    <property type="entry name" value="SWIM"/>
    <property type="match status" value="1"/>
</dbReference>
<dbReference type="EnsemblMetazoa" id="AALFPA23_005154.R6515">
    <property type="protein sequence ID" value="AALFPA23_005154.P6515"/>
    <property type="gene ID" value="AALFPA23_005154"/>
</dbReference>
<feature type="region of interest" description="Disordered" evidence="2">
    <location>
        <begin position="410"/>
        <end position="431"/>
    </location>
</feature>
<evidence type="ECO:0000313" key="5">
    <source>
        <dbReference type="Proteomes" id="UP000069940"/>
    </source>
</evidence>
<dbReference type="PROSITE" id="PS50966">
    <property type="entry name" value="ZF_SWIM"/>
    <property type="match status" value="1"/>
</dbReference>
<keyword evidence="1" id="KW-0863">Zinc-finger</keyword>
<dbReference type="InterPro" id="IPR007527">
    <property type="entry name" value="Znf_SWIM"/>
</dbReference>
<name>A0ABM1Y2V0_AEDAL</name>
<feature type="compositionally biased region" description="Basic residues" evidence="2">
    <location>
        <begin position="415"/>
        <end position="431"/>
    </location>
</feature>
<keyword evidence="1" id="KW-0479">Metal-binding</keyword>
<dbReference type="RefSeq" id="XP_062704844.1">
    <property type="nucleotide sequence ID" value="XM_062848860.1"/>
</dbReference>
<reference evidence="4" key="2">
    <citation type="submission" date="2025-05" db="UniProtKB">
        <authorList>
            <consortium name="EnsemblMetazoa"/>
        </authorList>
    </citation>
    <scope>IDENTIFICATION</scope>
    <source>
        <strain evidence="4">Foshan</strain>
    </source>
</reference>
<sequence length="431" mass="48505">MEKRCPFAQINSNTKQSTKKRTPSGRRQGKENRACSEDAGSNARKSSRSKSSKKAEPPKSKAKITPKQLENKSAGDASRKSSLKKGQSTKKSEAKPPQTSPVQKRFPGSYLEATSDDDAYLEDCEESESVPGKTSNNGTIQTLRQLAVQRGVSLSGNKIQLQKRLQWYNRYNLNSSLIQHVVPVPPLDKAGFTENLRFVACDEVLQSSLKWLSVVEVFSYFQQRSARQGYRNGKLLKQAGFLRNISYAKVDNKVYQVRCYCAATMHKNRMYQLKLEHNGSSITKANCECPAGSGNSAACKHVGALLSALEDFARTGIIQQNTTCTDVLQKWHRPPKNADKSSSYKPIKELFPEPETSENCKINEIPRKEFSDYFLKTTLNAGLHMAIHRSRTVKDMDNYYEEHSYAKPCPEPLKKKTRVAKRAKSRKPRVP</sequence>
<reference evidence="5" key="1">
    <citation type="journal article" date="2015" name="Proc. Natl. Acad. Sci. U.S.A.">
        <title>Genome sequence of the Asian Tiger mosquito, Aedes albopictus, reveals insights into its biology, genetics, and evolution.</title>
        <authorList>
            <person name="Chen X.G."/>
            <person name="Jiang X."/>
            <person name="Gu J."/>
            <person name="Xu M."/>
            <person name="Wu Y."/>
            <person name="Deng Y."/>
            <person name="Zhang C."/>
            <person name="Bonizzoni M."/>
            <person name="Dermauw W."/>
            <person name="Vontas J."/>
            <person name="Armbruster P."/>
            <person name="Huang X."/>
            <person name="Yang Y."/>
            <person name="Zhang H."/>
            <person name="He W."/>
            <person name="Peng H."/>
            <person name="Liu Y."/>
            <person name="Wu K."/>
            <person name="Chen J."/>
            <person name="Lirakis M."/>
            <person name="Topalis P."/>
            <person name="Van Leeuwen T."/>
            <person name="Hall A.B."/>
            <person name="Jiang X."/>
            <person name="Thorpe C."/>
            <person name="Mueller R.L."/>
            <person name="Sun C."/>
            <person name="Waterhouse R.M."/>
            <person name="Yan G."/>
            <person name="Tu Z.J."/>
            <person name="Fang X."/>
            <person name="James A.A."/>
        </authorList>
    </citation>
    <scope>NUCLEOTIDE SEQUENCE [LARGE SCALE GENOMIC DNA]</scope>
    <source>
        <strain evidence="5">Foshan</strain>
    </source>
</reference>
<feature type="region of interest" description="Disordered" evidence="2">
    <location>
        <begin position="1"/>
        <end position="110"/>
    </location>
</feature>
<evidence type="ECO:0000256" key="2">
    <source>
        <dbReference type="SAM" id="MobiDB-lite"/>
    </source>
</evidence>
<dbReference type="GeneID" id="115269937"/>
<keyword evidence="5" id="KW-1185">Reference proteome</keyword>
<protein>
    <recommendedName>
        <fullName evidence="3">SWIM-type domain-containing protein</fullName>
    </recommendedName>
</protein>
<keyword evidence="1" id="KW-0862">Zinc</keyword>
<accession>A0ABM1Y2V0</accession>
<dbReference type="Proteomes" id="UP000069940">
    <property type="component" value="Unassembled WGS sequence"/>
</dbReference>
<proteinExistence type="predicted"/>
<organism evidence="4 5">
    <name type="scientific">Aedes albopictus</name>
    <name type="common">Asian tiger mosquito</name>
    <name type="synonym">Stegomyia albopicta</name>
    <dbReference type="NCBI Taxonomy" id="7160"/>
    <lineage>
        <taxon>Eukaryota</taxon>
        <taxon>Metazoa</taxon>
        <taxon>Ecdysozoa</taxon>
        <taxon>Arthropoda</taxon>
        <taxon>Hexapoda</taxon>
        <taxon>Insecta</taxon>
        <taxon>Pterygota</taxon>
        <taxon>Neoptera</taxon>
        <taxon>Endopterygota</taxon>
        <taxon>Diptera</taxon>
        <taxon>Nematocera</taxon>
        <taxon>Culicoidea</taxon>
        <taxon>Culicidae</taxon>
        <taxon>Culicinae</taxon>
        <taxon>Aedini</taxon>
        <taxon>Aedes</taxon>
        <taxon>Stegomyia</taxon>
    </lineage>
</organism>
<feature type="domain" description="SWIM-type" evidence="3">
    <location>
        <begin position="271"/>
        <end position="310"/>
    </location>
</feature>
<evidence type="ECO:0000259" key="3">
    <source>
        <dbReference type="PROSITE" id="PS50966"/>
    </source>
</evidence>
<evidence type="ECO:0000256" key="1">
    <source>
        <dbReference type="PROSITE-ProRule" id="PRU00325"/>
    </source>
</evidence>